<feature type="transmembrane region" description="Helical" evidence="12">
    <location>
        <begin position="214"/>
        <end position="241"/>
    </location>
</feature>
<dbReference type="OMA" id="CAYEICG"/>
<gene>
    <name evidence="15" type="ORF">AMTR_s00045p00109940</name>
</gene>
<dbReference type="PANTHER" id="PTHR43394">
    <property type="entry name" value="ATP-DEPENDENT PERMEASE MDL1, MITOCHONDRIAL"/>
    <property type="match status" value="1"/>
</dbReference>
<feature type="transmembrane region" description="Helical" evidence="12">
    <location>
        <begin position="69"/>
        <end position="88"/>
    </location>
</feature>
<evidence type="ECO:0000256" key="8">
    <source>
        <dbReference type="ARBA" id="ARBA00022989"/>
    </source>
</evidence>
<evidence type="ECO:0000256" key="6">
    <source>
        <dbReference type="ARBA" id="ARBA00022741"/>
    </source>
</evidence>
<dbReference type="InterPro" id="IPR003593">
    <property type="entry name" value="AAA+_ATPase"/>
</dbReference>
<dbReference type="InterPro" id="IPR027417">
    <property type="entry name" value="P-loop_NTPase"/>
</dbReference>
<keyword evidence="8 12" id="KW-1133">Transmembrane helix</keyword>
<keyword evidence="3" id="KW-0813">Transport</keyword>
<keyword evidence="4 12" id="KW-0812">Transmembrane</keyword>
<evidence type="ECO:0008006" key="17">
    <source>
        <dbReference type="Google" id="ProtNLM"/>
    </source>
</evidence>
<dbReference type="SUPFAM" id="SSF52540">
    <property type="entry name" value="P-loop containing nucleoside triphosphate hydrolases"/>
    <property type="match status" value="2"/>
</dbReference>
<dbReference type="GO" id="GO:0005886">
    <property type="term" value="C:plasma membrane"/>
    <property type="evidence" value="ECO:0007669"/>
    <property type="project" value="UniProtKB-SubCell"/>
</dbReference>
<feature type="domain" description="ABC transmembrane type-1" evidence="14">
    <location>
        <begin position="1"/>
        <end position="236"/>
    </location>
</feature>
<dbReference type="GO" id="GO:0042626">
    <property type="term" value="F:ATPase-coupled transmembrane transporter activity"/>
    <property type="evidence" value="ECO:0000318"/>
    <property type="project" value="GO_Central"/>
</dbReference>
<dbReference type="GO" id="GO:0055085">
    <property type="term" value="P:transmembrane transport"/>
    <property type="evidence" value="ECO:0000318"/>
    <property type="project" value="GO_Central"/>
</dbReference>
<evidence type="ECO:0000256" key="2">
    <source>
        <dbReference type="ARBA" id="ARBA00007577"/>
    </source>
</evidence>
<feature type="domain" description="ABC transporter" evidence="13">
    <location>
        <begin position="271"/>
        <end position="507"/>
    </location>
</feature>
<evidence type="ECO:0000256" key="11">
    <source>
        <dbReference type="SAM" id="MobiDB-lite"/>
    </source>
</evidence>
<protein>
    <recommendedName>
        <fullName evidence="17">MDR-like ABC transporter</fullName>
    </recommendedName>
</protein>
<dbReference type="Gramene" id="ERN02026">
    <property type="protein sequence ID" value="ERN02026"/>
    <property type="gene ID" value="AMTR_s00045p00109940"/>
</dbReference>
<dbReference type="Pfam" id="PF00005">
    <property type="entry name" value="ABC_tran"/>
    <property type="match status" value="2"/>
</dbReference>
<keyword evidence="5" id="KW-0677">Repeat</keyword>
<proteinExistence type="inferred from homology"/>
<accession>W1P365</accession>
<sequence length="1181" mass="127274">MGTSVASFFQVSCWMITGERQAARIRSLYLKAILRQDMAFFDMETSTGEVISRMSSDTSLIQDAMGEKVAKFIQLLSTFIGGFVVAFFQGWLLAVVMLSSIPLLAVCGAFLGVTISKMSSRGQAAYTEAGIVVDQTISSIKTVASFTGEKQAVEKYNILLREAYIAVVQEGFVAGVGFGAVLFFIFCTYALALWYGSKLILEKGYTGGQVINVIMAILAGGLSIGQASPCMSAFVAGQAAAHKMLETIKRKPVIDAYDASGMKLDSIKGGIEFKDVHFCYPARPDAPIFSGFSLWVPSGSTMALVGESGSGKSTVVSLIERFYDPDAGELLIDGVNLKHLQLRWIRDKIGLVSQEPVLFASSIRENIAYGKNDATTEEIMAAIKLANASKFIENMPQGIDTMVGERGTQLSGGQKQRVAIARAILKNPSILLLDEATSALDAGSERVVQEALDQIMVDRTTVVIAHRLATVRNADTIGVLVRGSIVEKGSHSDLLKNQEGAYSQLLRLQEVNKGEQEEHHHTEEAHEKPDVVSEASQSSSRRLSFNKSLSQRLSFRLSVSARFSFRQSSSSPRSLPVPNIQETTFPESGVILPESGDHPTDVSLARLARLNKPEILVLFFGALAASIHGVILPVFGLLIGSIIQAFFEPPRKLKDEASFWSLMFVGLGVVAFLVGPMNRGLFAVAGGKLIRRVRAMAFEAVLRQEMGWFDEVGNTSAEVGSRLAADAAGVRALVGDTLALIVQNSATAVAGIVIAFVANWQLALLILALLPLVGLQGWTQMRFMKGFSANAKAKYEEASRVASDAVGSIRTVASFCAEEKVMDLFTKKCEGPVKAGIKQGLISGIGFGMSFLLLYCTYAISFYVGARLVKDSKTTFANVFKVFFALTMTAIGVSNSSSLAPDATKAKVSAASIFAILDRKSKIDSADDSGTTLPVVKGDIEFDHVSFKYPSRPSVQIFQELCLTIESGKTVAVVGESGSGKSTMIALLERFYDPDSGRILLDGVEIRQLNLKWLRQQIGLVSQEPVLFNNTIRANIAYGKDVEASEAQLIKASEDANGHTFISSLPQGYDTRVGDRDAQLSGGQKQRVAIARAILRDPKILLLDEATSALDVEAESVVQEALDRVMVGRTTIVVAHRLSTIKGADLIVVVKNGVVAEKGRHEELMGVKDGAYASLVALHVS</sequence>
<dbReference type="PROSITE" id="PS00211">
    <property type="entry name" value="ABC_TRANSPORTER_1"/>
    <property type="match status" value="2"/>
</dbReference>
<evidence type="ECO:0000256" key="12">
    <source>
        <dbReference type="SAM" id="Phobius"/>
    </source>
</evidence>
<dbReference type="Gene3D" id="1.20.1560.10">
    <property type="entry name" value="ABC transporter type 1, transmembrane domain"/>
    <property type="match status" value="1"/>
</dbReference>
<dbReference type="GO" id="GO:0140359">
    <property type="term" value="F:ABC-type transporter activity"/>
    <property type="evidence" value="ECO:0007669"/>
    <property type="project" value="InterPro"/>
</dbReference>
<evidence type="ECO:0000256" key="10">
    <source>
        <dbReference type="ARBA" id="ARBA00023180"/>
    </source>
</evidence>
<feature type="transmembrane region" description="Helical" evidence="12">
    <location>
        <begin position="659"/>
        <end position="682"/>
    </location>
</feature>
<dbReference type="SMART" id="SM00382">
    <property type="entry name" value="AAA"/>
    <property type="match status" value="2"/>
</dbReference>
<evidence type="ECO:0000256" key="1">
    <source>
        <dbReference type="ARBA" id="ARBA00004651"/>
    </source>
</evidence>
<dbReference type="GO" id="GO:0005524">
    <property type="term" value="F:ATP binding"/>
    <property type="evidence" value="ECO:0007669"/>
    <property type="project" value="UniProtKB-KW"/>
</dbReference>
<comment type="similarity">
    <text evidence="2">Belongs to the ABC transporter superfamily. ABCB family. Multidrug resistance exporter (TC 3.A.1.201) subfamily.</text>
</comment>
<dbReference type="FunFam" id="3.40.50.300:FF:000066">
    <property type="entry name" value="ABC transporter B family member 1"/>
    <property type="match status" value="2"/>
</dbReference>
<dbReference type="GO" id="GO:0010328">
    <property type="term" value="F:auxin influx transmembrane transporter activity"/>
    <property type="evidence" value="ECO:0007669"/>
    <property type="project" value="UniProtKB-ARBA"/>
</dbReference>
<dbReference type="CDD" id="cd18577">
    <property type="entry name" value="ABC_6TM_Pgp_ABCB1_D1_like"/>
    <property type="match status" value="1"/>
</dbReference>
<keyword evidence="10" id="KW-0325">Glycoprotein</keyword>
<dbReference type="PANTHER" id="PTHR43394:SF16">
    <property type="entry name" value="ABC TRANSPORTER B FAMILY MEMBER 4-LIKE ISOFORM X1"/>
    <property type="match status" value="1"/>
</dbReference>
<dbReference type="InterPro" id="IPR003439">
    <property type="entry name" value="ABC_transporter-like_ATP-bd"/>
</dbReference>
<evidence type="ECO:0000256" key="9">
    <source>
        <dbReference type="ARBA" id="ARBA00023136"/>
    </source>
</evidence>
<dbReference type="FunFam" id="1.20.1560.10:FF:000009">
    <property type="entry name" value="ABC transporter B family member 1"/>
    <property type="match status" value="1"/>
</dbReference>
<dbReference type="AlphaFoldDB" id="W1P365"/>
<dbReference type="Pfam" id="PF00664">
    <property type="entry name" value="ABC_membrane"/>
    <property type="match status" value="2"/>
</dbReference>
<dbReference type="SUPFAM" id="SSF90123">
    <property type="entry name" value="ABC transporter transmembrane region"/>
    <property type="match status" value="2"/>
</dbReference>
<dbReference type="Gene3D" id="3.40.50.300">
    <property type="entry name" value="P-loop containing nucleotide triphosphate hydrolases"/>
    <property type="match status" value="2"/>
</dbReference>
<dbReference type="CDD" id="cd03249">
    <property type="entry name" value="ABC_MTABC3_MDL1_MDL2"/>
    <property type="match status" value="2"/>
</dbReference>
<dbReference type="InterPro" id="IPR036640">
    <property type="entry name" value="ABC1_TM_sf"/>
</dbReference>
<feature type="transmembrane region" description="Helical" evidence="12">
    <location>
        <begin position="94"/>
        <end position="113"/>
    </location>
</feature>
<evidence type="ECO:0000259" key="14">
    <source>
        <dbReference type="PROSITE" id="PS50929"/>
    </source>
</evidence>
<organism evidence="15 16">
    <name type="scientific">Amborella trichopoda</name>
    <dbReference type="NCBI Taxonomy" id="13333"/>
    <lineage>
        <taxon>Eukaryota</taxon>
        <taxon>Viridiplantae</taxon>
        <taxon>Streptophyta</taxon>
        <taxon>Embryophyta</taxon>
        <taxon>Tracheophyta</taxon>
        <taxon>Spermatophyta</taxon>
        <taxon>Magnoliopsida</taxon>
        <taxon>Amborellales</taxon>
        <taxon>Amborellaceae</taxon>
        <taxon>Amborella</taxon>
    </lineage>
</organism>
<feature type="region of interest" description="Disordered" evidence="11">
    <location>
        <begin position="513"/>
        <end position="539"/>
    </location>
</feature>
<name>W1P365_AMBTC</name>
<comment type="subcellular location">
    <subcellularLocation>
        <location evidence="1">Cell membrane</location>
        <topology evidence="1">Multi-pass membrane protein</topology>
    </subcellularLocation>
</comment>
<dbReference type="PROSITE" id="PS50929">
    <property type="entry name" value="ABC_TM1F"/>
    <property type="match status" value="2"/>
</dbReference>
<feature type="domain" description="ABC transmembrane type-1" evidence="14">
    <location>
        <begin position="619"/>
        <end position="905"/>
    </location>
</feature>
<dbReference type="GO" id="GO:0016887">
    <property type="term" value="F:ATP hydrolysis activity"/>
    <property type="evidence" value="ECO:0007669"/>
    <property type="project" value="InterPro"/>
</dbReference>
<keyword evidence="7" id="KW-0067">ATP-binding</keyword>
<evidence type="ECO:0000256" key="4">
    <source>
        <dbReference type="ARBA" id="ARBA00022692"/>
    </source>
</evidence>
<dbReference type="PROSITE" id="PS50893">
    <property type="entry name" value="ABC_TRANSPORTER_2"/>
    <property type="match status" value="2"/>
</dbReference>
<dbReference type="GO" id="GO:0010329">
    <property type="term" value="F:auxin efflux transmembrane transporter activity"/>
    <property type="evidence" value="ECO:0007669"/>
    <property type="project" value="UniProtKB-ARBA"/>
</dbReference>
<feature type="compositionally biased region" description="Basic and acidic residues" evidence="11">
    <location>
        <begin position="513"/>
        <end position="531"/>
    </location>
</feature>
<dbReference type="InterPro" id="IPR011527">
    <property type="entry name" value="ABC1_TM_dom"/>
</dbReference>
<feature type="transmembrane region" description="Helical" evidence="12">
    <location>
        <begin position="171"/>
        <end position="194"/>
    </location>
</feature>
<dbReference type="HOGENOM" id="CLU_000604_17_8_1"/>
<feature type="transmembrane region" description="Helical" evidence="12">
    <location>
        <begin position="748"/>
        <end position="773"/>
    </location>
</feature>
<evidence type="ECO:0000256" key="7">
    <source>
        <dbReference type="ARBA" id="ARBA00022840"/>
    </source>
</evidence>
<feature type="transmembrane region" description="Helical" evidence="12">
    <location>
        <begin position="876"/>
        <end position="894"/>
    </location>
</feature>
<dbReference type="InterPro" id="IPR017871">
    <property type="entry name" value="ABC_transporter-like_CS"/>
</dbReference>
<dbReference type="Proteomes" id="UP000017836">
    <property type="component" value="Unassembled WGS sequence"/>
</dbReference>
<keyword evidence="16" id="KW-1185">Reference proteome</keyword>
<keyword evidence="6" id="KW-0547">Nucleotide-binding</keyword>
<evidence type="ECO:0000313" key="16">
    <source>
        <dbReference type="Proteomes" id="UP000017836"/>
    </source>
</evidence>
<feature type="transmembrane region" description="Helical" evidence="12">
    <location>
        <begin position="615"/>
        <end position="647"/>
    </location>
</feature>
<evidence type="ECO:0000256" key="5">
    <source>
        <dbReference type="ARBA" id="ARBA00022737"/>
    </source>
</evidence>
<feature type="domain" description="ABC transporter" evidence="13">
    <location>
        <begin position="940"/>
        <end position="1177"/>
    </location>
</feature>
<keyword evidence="9 12" id="KW-0472">Membrane</keyword>
<reference evidence="16" key="1">
    <citation type="journal article" date="2013" name="Science">
        <title>The Amborella genome and the evolution of flowering plants.</title>
        <authorList>
            <consortium name="Amborella Genome Project"/>
        </authorList>
    </citation>
    <scope>NUCLEOTIDE SEQUENCE [LARGE SCALE GENOMIC DNA]</scope>
</reference>
<evidence type="ECO:0000259" key="13">
    <source>
        <dbReference type="PROSITE" id="PS50893"/>
    </source>
</evidence>
<feature type="transmembrane region" description="Helical" evidence="12">
    <location>
        <begin position="841"/>
        <end position="864"/>
    </location>
</feature>
<dbReference type="GO" id="GO:0016020">
    <property type="term" value="C:membrane"/>
    <property type="evidence" value="ECO:0000318"/>
    <property type="project" value="GO_Central"/>
</dbReference>
<evidence type="ECO:0000313" key="15">
    <source>
        <dbReference type="EMBL" id="ERN02026.1"/>
    </source>
</evidence>
<dbReference type="CDD" id="cd18578">
    <property type="entry name" value="ABC_6TM_Pgp_ABCB1_D2_like"/>
    <property type="match status" value="1"/>
</dbReference>
<evidence type="ECO:0000256" key="3">
    <source>
        <dbReference type="ARBA" id="ARBA00022448"/>
    </source>
</evidence>
<dbReference type="EMBL" id="KI394661">
    <property type="protein sequence ID" value="ERN02026.1"/>
    <property type="molecule type" value="Genomic_DNA"/>
</dbReference>
<dbReference type="InterPro" id="IPR039421">
    <property type="entry name" value="Type_1_exporter"/>
</dbReference>
<dbReference type="eggNOG" id="KOG0055">
    <property type="taxonomic scope" value="Eukaryota"/>
</dbReference>